<dbReference type="SUPFAM" id="SSF57667">
    <property type="entry name" value="beta-beta-alpha zinc fingers"/>
    <property type="match status" value="3"/>
</dbReference>
<reference evidence="7" key="1">
    <citation type="submission" date="2022-12" db="EMBL/GenBank/DDBJ databases">
        <title>Genome assemblies of Blomia tropicalis.</title>
        <authorList>
            <person name="Cui Y."/>
        </authorList>
    </citation>
    <scope>NUCLEOTIDE SEQUENCE</scope>
    <source>
        <tissue evidence="7">Adult mites</tissue>
    </source>
</reference>
<protein>
    <recommendedName>
        <fullName evidence="6">C2H2-type domain-containing protein</fullName>
    </recommendedName>
</protein>
<feature type="domain" description="C2H2-type" evidence="6">
    <location>
        <begin position="89"/>
        <end position="116"/>
    </location>
</feature>
<keyword evidence="3 5" id="KW-0863">Zinc-finger</keyword>
<dbReference type="AlphaFoldDB" id="A0A9Q0M380"/>
<dbReference type="Pfam" id="PF00096">
    <property type="entry name" value="zf-C2H2"/>
    <property type="match status" value="2"/>
</dbReference>
<keyword evidence="8" id="KW-1185">Reference proteome</keyword>
<dbReference type="FunFam" id="3.30.160.60:FF:000446">
    <property type="entry name" value="Zinc finger protein"/>
    <property type="match status" value="1"/>
</dbReference>
<dbReference type="EMBL" id="JAPWDV010000002">
    <property type="protein sequence ID" value="KAJ6219198.1"/>
    <property type="molecule type" value="Genomic_DNA"/>
</dbReference>
<feature type="domain" description="C2H2-type" evidence="6">
    <location>
        <begin position="54"/>
        <end position="76"/>
    </location>
</feature>
<evidence type="ECO:0000313" key="7">
    <source>
        <dbReference type="EMBL" id="KAJ6219198.1"/>
    </source>
</evidence>
<dbReference type="Proteomes" id="UP001142055">
    <property type="component" value="Chromosome 2"/>
</dbReference>
<keyword evidence="1" id="KW-0479">Metal-binding</keyword>
<gene>
    <name evidence="7" type="ORF">RDWZM_005010</name>
</gene>
<dbReference type="OMA" id="ANLCHEC"/>
<keyword evidence="4" id="KW-0862">Zinc</keyword>
<proteinExistence type="predicted"/>
<dbReference type="SMART" id="SM00355">
    <property type="entry name" value="ZnF_C2H2"/>
    <property type="match status" value="6"/>
</dbReference>
<evidence type="ECO:0000259" key="6">
    <source>
        <dbReference type="PROSITE" id="PS50157"/>
    </source>
</evidence>
<dbReference type="GO" id="GO:0005634">
    <property type="term" value="C:nucleus"/>
    <property type="evidence" value="ECO:0007669"/>
    <property type="project" value="UniProtKB-ARBA"/>
</dbReference>
<name>A0A9Q0M380_BLOTA</name>
<evidence type="ECO:0000256" key="4">
    <source>
        <dbReference type="ARBA" id="ARBA00022833"/>
    </source>
</evidence>
<accession>A0A9Q0M380</accession>
<evidence type="ECO:0000256" key="5">
    <source>
        <dbReference type="PROSITE-ProRule" id="PRU00042"/>
    </source>
</evidence>
<dbReference type="Gene3D" id="3.30.160.60">
    <property type="entry name" value="Classic Zinc Finger"/>
    <property type="match status" value="4"/>
</dbReference>
<dbReference type="PROSITE" id="PS50157">
    <property type="entry name" value="ZINC_FINGER_C2H2_2"/>
    <property type="match status" value="5"/>
</dbReference>
<dbReference type="InterPro" id="IPR013087">
    <property type="entry name" value="Znf_C2H2_type"/>
</dbReference>
<evidence type="ECO:0000256" key="3">
    <source>
        <dbReference type="ARBA" id="ARBA00022771"/>
    </source>
</evidence>
<evidence type="ECO:0000256" key="2">
    <source>
        <dbReference type="ARBA" id="ARBA00022737"/>
    </source>
</evidence>
<evidence type="ECO:0000256" key="1">
    <source>
        <dbReference type="ARBA" id="ARBA00022723"/>
    </source>
</evidence>
<sequence length="318" mass="38278">MDLFEQQHFEFRDGELNWACQCPKCGKKFEQRSKLMLHITTKHTSIRSSNGKLYQCDRCRVKFLHKQSLQKHVTTHHTNGHRSIERFLFMCRECDQMFDCEYNLWCHMMLHALEKPIAQGNNIYQCGKCWVSFFNRHEWKEHARSHQETNRKLFTCDLCFQKFDRKELILHRLDKHQDVQMIISKKEDATEKLEKPYKCKECNSRFSHSNYLEWHMNLHPKRSVISIERIFDMLKCGLKFDLMAQRKFHWKSSREHILRSQSEPYTMDLSVVESLSGRLYKLKQNVGSAFSNLLPKPNEKQIFGIDNIIRNSSFNWYV</sequence>
<dbReference type="PANTHER" id="PTHR23226">
    <property type="entry name" value="ZINC FINGER AND SCAN DOMAIN-CONTAINING"/>
    <property type="match status" value="1"/>
</dbReference>
<comment type="caution">
    <text evidence="7">The sequence shown here is derived from an EMBL/GenBank/DDBJ whole genome shotgun (WGS) entry which is preliminary data.</text>
</comment>
<dbReference type="GO" id="GO:0008270">
    <property type="term" value="F:zinc ion binding"/>
    <property type="evidence" value="ECO:0007669"/>
    <property type="project" value="UniProtKB-KW"/>
</dbReference>
<dbReference type="InterPro" id="IPR036236">
    <property type="entry name" value="Znf_C2H2_sf"/>
</dbReference>
<keyword evidence="2" id="KW-0677">Repeat</keyword>
<organism evidence="7 8">
    <name type="scientific">Blomia tropicalis</name>
    <name type="common">Mite</name>
    <dbReference type="NCBI Taxonomy" id="40697"/>
    <lineage>
        <taxon>Eukaryota</taxon>
        <taxon>Metazoa</taxon>
        <taxon>Ecdysozoa</taxon>
        <taxon>Arthropoda</taxon>
        <taxon>Chelicerata</taxon>
        <taxon>Arachnida</taxon>
        <taxon>Acari</taxon>
        <taxon>Acariformes</taxon>
        <taxon>Sarcoptiformes</taxon>
        <taxon>Astigmata</taxon>
        <taxon>Glycyphagoidea</taxon>
        <taxon>Echimyopodidae</taxon>
        <taxon>Blomia</taxon>
    </lineage>
</organism>
<feature type="domain" description="C2H2-type" evidence="6">
    <location>
        <begin position="197"/>
        <end position="219"/>
    </location>
</feature>
<feature type="domain" description="C2H2-type" evidence="6">
    <location>
        <begin position="124"/>
        <end position="151"/>
    </location>
</feature>
<dbReference type="PROSITE" id="PS00028">
    <property type="entry name" value="ZINC_FINGER_C2H2_1"/>
    <property type="match status" value="4"/>
</dbReference>
<feature type="domain" description="C2H2-type" evidence="6">
    <location>
        <begin position="18"/>
        <end position="48"/>
    </location>
</feature>
<evidence type="ECO:0000313" key="8">
    <source>
        <dbReference type="Proteomes" id="UP001142055"/>
    </source>
</evidence>